<sequence length="41" mass="4997">MLETNLQALEIIIVPRAYFFTVRVYFISLFPIFVRKFKRDT</sequence>
<organism evidence="2">
    <name type="scientific">Siphoviridae sp. ctCCX1</name>
    <dbReference type="NCBI Taxonomy" id="2823567"/>
    <lineage>
        <taxon>Viruses</taxon>
        <taxon>Duplodnaviria</taxon>
        <taxon>Heunggongvirae</taxon>
        <taxon>Uroviricota</taxon>
        <taxon>Caudoviricetes</taxon>
    </lineage>
</organism>
<name>A0A8S5LDP8_9CAUD</name>
<evidence type="ECO:0000256" key="1">
    <source>
        <dbReference type="SAM" id="Phobius"/>
    </source>
</evidence>
<proteinExistence type="predicted"/>
<keyword evidence="1" id="KW-0472">Membrane</keyword>
<dbReference type="EMBL" id="BK014690">
    <property type="protein sequence ID" value="DAD68046.1"/>
    <property type="molecule type" value="Genomic_DNA"/>
</dbReference>
<reference evidence="2" key="1">
    <citation type="journal article" date="2021" name="Proc. Natl. Acad. Sci. U.S.A.">
        <title>A Catalog of Tens of Thousands of Viruses from Human Metagenomes Reveals Hidden Associations with Chronic Diseases.</title>
        <authorList>
            <person name="Tisza M.J."/>
            <person name="Buck C.B."/>
        </authorList>
    </citation>
    <scope>NUCLEOTIDE SEQUENCE</scope>
    <source>
        <strain evidence="2">CtCCX1</strain>
    </source>
</reference>
<keyword evidence="1" id="KW-0812">Transmembrane</keyword>
<feature type="transmembrane region" description="Helical" evidence="1">
    <location>
        <begin position="12"/>
        <end position="34"/>
    </location>
</feature>
<evidence type="ECO:0000313" key="2">
    <source>
        <dbReference type="EMBL" id="DAD68046.1"/>
    </source>
</evidence>
<protein>
    <submittedName>
        <fullName evidence="2">Uncharacterized protein</fullName>
    </submittedName>
</protein>
<keyword evidence="1" id="KW-1133">Transmembrane helix</keyword>
<accession>A0A8S5LDP8</accession>